<dbReference type="EMBL" id="CP048433">
    <property type="protein sequence ID" value="QIA33262.1"/>
    <property type="molecule type" value="Genomic_DNA"/>
</dbReference>
<dbReference type="InterPro" id="IPR024445">
    <property type="entry name" value="Tnp_ISXO2-like"/>
</dbReference>
<evidence type="ECO:0000313" key="4">
    <source>
        <dbReference type="Proteomes" id="UP000464211"/>
    </source>
</evidence>
<evidence type="ECO:0000313" key="3">
    <source>
        <dbReference type="EMBL" id="QIA33423.1"/>
    </source>
</evidence>
<accession>A0A858B344</accession>
<dbReference type="NCBIfam" id="NF033547">
    <property type="entry name" value="transpos_IS1595"/>
    <property type="match status" value="1"/>
</dbReference>
<evidence type="ECO:0000313" key="2">
    <source>
        <dbReference type="EMBL" id="QIA33262.1"/>
    </source>
</evidence>
<protein>
    <submittedName>
        <fullName evidence="2">IS1595 family transposase</fullName>
    </submittedName>
</protein>
<sequence>MKKGKSKNGEQRYLCQDCGRTFGMGSGHILGTSRLPKETWMANAECFVLMLPLRECAGRCHVCLKTAYTMRHRLIECLSAYSPSFKTGRGCGCELDETYFPESFKGNHTKGSFTMPRHSRHRGKQVHRRGLSREQICVMTGVNDSNETFLQVSGRGILSRKRAMDVLRDRIASASVVATDKASAYVDVLAELEVDAHTAYDSKDPSEGTINRINTVHSLLDTFMKPFKGVSTKHLGTYLAWFKWCRTFMATDSGTAERTVARQLANGVCRSRIHDMFNVLPP</sequence>
<feature type="domain" description="ISXO2-like transposase" evidence="1">
    <location>
        <begin position="87"/>
        <end position="249"/>
    </location>
</feature>
<evidence type="ECO:0000259" key="1">
    <source>
        <dbReference type="SMART" id="SM01126"/>
    </source>
</evidence>
<reference evidence="2 4" key="1">
    <citation type="submission" date="2020-01" db="EMBL/GenBank/DDBJ databases">
        <title>Complete genome sequence of Collinsella aerofaciens JCM 10188(T).</title>
        <authorList>
            <person name="Tourlousse D.M."/>
            <person name="Sakamoto M."/>
            <person name="Miura T."/>
            <person name="Narita K."/>
            <person name="Ohashi A."/>
            <person name="Uchino Y."/>
            <person name="Yamazoe A."/>
            <person name="Kameyama K."/>
            <person name="Terauchi J."/>
            <person name="Ohkuma M."/>
            <person name="Kawasaki H."/>
            <person name="Sekiguchi Y."/>
        </authorList>
    </citation>
    <scope>NUCLEOTIDE SEQUENCE [LARGE SCALE GENOMIC DNA]</scope>
    <source>
        <strain evidence="2 4">JCM 10188</strain>
    </source>
</reference>
<organism evidence="2 4">
    <name type="scientific">Collinsella aerofaciens (strain ATCC 25986 / DSM 3979 / JCM 10188 / KCTC 3647 / NCTC 11838 / VPI 1003)</name>
    <dbReference type="NCBI Taxonomy" id="411903"/>
    <lineage>
        <taxon>Bacteria</taxon>
        <taxon>Bacillati</taxon>
        <taxon>Actinomycetota</taxon>
        <taxon>Coriobacteriia</taxon>
        <taxon>Coriobacteriales</taxon>
        <taxon>Coriobacteriaceae</taxon>
        <taxon>Collinsella</taxon>
    </lineage>
</organism>
<gene>
    <name evidence="2" type="ORF">GXM19_02630</name>
    <name evidence="3" type="ORF">GXM19_03605</name>
</gene>
<dbReference type="Pfam" id="PF12762">
    <property type="entry name" value="DDE_Tnp_IS1595"/>
    <property type="match status" value="1"/>
</dbReference>
<proteinExistence type="predicted"/>
<dbReference type="Proteomes" id="UP000464211">
    <property type="component" value="Chromosome"/>
</dbReference>
<dbReference type="EMBL" id="CP048433">
    <property type="protein sequence ID" value="QIA33423.1"/>
    <property type="molecule type" value="Genomic_DNA"/>
</dbReference>
<dbReference type="AlphaFoldDB" id="A0A858B344"/>
<dbReference type="SMART" id="SM01126">
    <property type="entry name" value="DDE_Tnp_IS1595"/>
    <property type="match status" value="1"/>
</dbReference>
<name>A0A858B344_COLAA</name>